<reference evidence="1 2" key="1">
    <citation type="submission" date="2021-06" db="EMBL/GenBank/DDBJ databases">
        <title>Caerostris extrusa draft genome.</title>
        <authorList>
            <person name="Kono N."/>
            <person name="Arakawa K."/>
        </authorList>
    </citation>
    <scope>NUCLEOTIDE SEQUENCE [LARGE SCALE GENOMIC DNA]</scope>
</reference>
<evidence type="ECO:0000313" key="1">
    <source>
        <dbReference type="EMBL" id="GIY72780.1"/>
    </source>
</evidence>
<dbReference type="EMBL" id="BPLR01014989">
    <property type="protein sequence ID" value="GIY72780.1"/>
    <property type="molecule type" value="Genomic_DNA"/>
</dbReference>
<organism evidence="1 2">
    <name type="scientific">Caerostris extrusa</name>
    <name type="common">Bark spider</name>
    <name type="synonym">Caerostris bankana</name>
    <dbReference type="NCBI Taxonomy" id="172846"/>
    <lineage>
        <taxon>Eukaryota</taxon>
        <taxon>Metazoa</taxon>
        <taxon>Ecdysozoa</taxon>
        <taxon>Arthropoda</taxon>
        <taxon>Chelicerata</taxon>
        <taxon>Arachnida</taxon>
        <taxon>Araneae</taxon>
        <taxon>Araneomorphae</taxon>
        <taxon>Entelegynae</taxon>
        <taxon>Araneoidea</taxon>
        <taxon>Araneidae</taxon>
        <taxon>Caerostris</taxon>
    </lineage>
</organism>
<dbReference type="Proteomes" id="UP001054945">
    <property type="component" value="Unassembled WGS sequence"/>
</dbReference>
<gene>
    <name evidence="1" type="ORF">CEXT_695521</name>
</gene>
<evidence type="ECO:0000313" key="2">
    <source>
        <dbReference type="Proteomes" id="UP001054945"/>
    </source>
</evidence>
<protein>
    <submittedName>
        <fullName evidence="1">Uncharacterized protein</fullName>
    </submittedName>
</protein>
<sequence>MGKTKDLGPQNLRWSITAIIRIKDQQWLLLKIFRQQMYLQRRGVETENLFMPGMDTIMQGMLHDVMEIHDQYLLRLDQGWANYDPGPFRPAGKFYPARR</sequence>
<dbReference type="AlphaFoldDB" id="A0AAV4VTV7"/>
<accession>A0AAV4VTV7</accession>
<name>A0AAV4VTV7_CAEEX</name>
<comment type="caution">
    <text evidence="1">The sequence shown here is derived from an EMBL/GenBank/DDBJ whole genome shotgun (WGS) entry which is preliminary data.</text>
</comment>
<proteinExistence type="predicted"/>
<keyword evidence="2" id="KW-1185">Reference proteome</keyword>